<dbReference type="EMBL" id="CAVLGL010000126">
    <property type="protein sequence ID" value="CAK1600550.1"/>
    <property type="molecule type" value="Genomic_DNA"/>
</dbReference>
<accession>A0AAV1M083</accession>
<keyword evidence="3" id="KW-1185">Reference proteome</keyword>
<evidence type="ECO:0000313" key="3">
    <source>
        <dbReference type="Proteomes" id="UP001314205"/>
    </source>
</evidence>
<evidence type="ECO:0000256" key="1">
    <source>
        <dbReference type="SAM" id="MobiDB-lite"/>
    </source>
</evidence>
<gene>
    <name evidence="2" type="ORF">PARMNEM_LOCUS19300</name>
</gene>
<proteinExistence type="predicted"/>
<evidence type="ECO:0008006" key="4">
    <source>
        <dbReference type="Google" id="ProtNLM"/>
    </source>
</evidence>
<dbReference type="Proteomes" id="UP001314205">
    <property type="component" value="Unassembled WGS sequence"/>
</dbReference>
<feature type="region of interest" description="Disordered" evidence="1">
    <location>
        <begin position="70"/>
        <end position="95"/>
    </location>
</feature>
<name>A0AAV1M083_9NEOP</name>
<dbReference type="AlphaFoldDB" id="A0AAV1M083"/>
<reference evidence="2 3" key="1">
    <citation type="submission" date="2023-11" db="EMBL/GenBank/DDBJ databases">
        <authorList>
            <person name="Hedman E."/>
            <person name="Englund M."/>
            <person name="Stromberg M."/>
            <person name="Nyberg Akerstrom W."/>
            <person name="Nylinder S."/>
            <person name="Jareborg N."/>
            <person name="Kallberg Y."/>
            <person name="Kronander E."/>
        </authorList>
    </citation>
    <scope>NUCLEOTIDE SEQUENCE [LARGE SCALE GENOMIC DNA]</scope>
</reference>
<protein>
    <recommendedName>
        <fullName evidence="4">BESS domain-containing protein</fullName>
    </recommendedName>
</protein>
<organism evidence="2 3">
    <name type="scientific">Parnassius mnemosyne</name>
    <name type="common">clouded apollo</name>
    <dbReference type="NCBI Taxonomy" id="213953"/>
    <lineage>
        <taxon>Eukaryota</taxon>
        <taxon>Metazoa</taxon>
        <taxon>Ecdysozoa</taxon>
        <taxon>Arthropoda</taxon>
        <taxon>Hexapoda</taxon>
        <taxon>Insecta</taxon>
        <taxon>Pterygota</taxon>
        <taxon>Neoptera</taxon>
        <taxon>Endopterygota</taxon>
        <taxon>Lepidoptera</taxon>
        <taxon>Glossata</taxon>
        <taxon>Ditrysia</taxon>
        <taxon>Papilionoidea</taxon>
        <taxon>Papilionidae</taxon>
        <taxon>Parnassiinae</taxon>
        <taxon>Parnassini</taxon>
        <taxon>Parnassius</taxon>
        <taxon>Driopa</taxon>
    </lineage>
</organism>
<comment type="caution">
    <text evidence="2">The sequence shown here is derived from an EMBL/GenBank/DDBJ whole genome shotgun (WGS) entry which is preliminary data.</text>
</comment>
<evidence type="ECO:0000313" key="2">
    <source>
        <dbReference type="EMBL" id="CAK1600550.1"/>
    </source>
</evidence>
<sequence length="323" mass="36438">MHVIITLEALTSSRSILLLKILNLLDRIPKTQDKEEDIGFNVFDGGESSSTAEVQNSEAGNSILQASLENSNSATTSKVVPKRRAKNPPELQEASKQMSAAFSTLNSVLQTKKYRENKENDDADLFCKLLAKQLKDFPKDEREEIMYEIHGLILNKRRHCRGRVFEPIISPSIYNRSSSAHSSSYSNESLPRNIISPDSPIVQQPLFYSDTSPQIIINRPSSSRSSYTIPTPPQNFNQERLHQTLPFDQQPTLYCYTSPSQILINRPSSSRSSYITPTLPQNFNQEISLEGPNNVQILSQETFQLGRNNTLLEAFEKATTEQE</sequence>